<keyword evidence="2" id="KW-1185">Reference proteome</keyword>
<name>A0AAV9QMH5_9PEZI</name>
<accession>A0AAV9QMH5</accession>
<protein>
    <recommendedName>
        <fullName evidence="3">Transcription factor domain-containing protein</fullName>
    </recommendedName>
</protein>
<evidence type="ECO:0000313" key="2">
    <source>
        <dbReference type="Proteomes" id="UP001345827"/>
    </source>
</evidence>
<proteinExistence type="predicted"/>
<dbReference type="Proteomes" id="UP001345827">
    <property type="component" value="Unassembled WGS sequence"/>
</dbReference>
<reference evidence="1 2" key="1">
    <citation type="submission" date="2023-06" db="EMBL/GenBank/DDBJ databases">
        <title>Black Yeasts Isolated from many extreme environments.</title>
        <authorList>
            <person name="Coleine C."/>
            <person name="Stajich J.E."/>
            <person name="Selbmann L."/>
        </authorList>
    </citation>
    <scope>NUCLEOTIDE SEQUENCE [LARGE SCALE GENOMIC DNA]</scope>
    <source>
        <strain evidence="1 2">CCFEE 5887</strain>
    </source>
</reference>
<gene>
    <name evidence="1" type="ORF">LTR25_001508</name>
</gene>
<dbReference type="EMBL" id="JAXLQG010000002">
    <property type="protein sequence ID" value="KAK5543893.1"/>
    <property type="molecule type" value="Genomic_DNA"/>
</dbReference>
<comment type="caution">
    <text evidence="1">The sequence shown here is derived from an EMBL/GenBank/DDBJ whole genome shotgun (WGS) entry which is preliminary data.</text>
</comment>
<evidence type="ECO:0000313" key="1">
    <source>
        <dbReference type="EMBL" id="KAK5543893.1"/>
    </source>
</evidence>
<dbReference type="AlphaFoldDB" id="A0AAV9QMH5"/>
<sequence>MAEIYDGKMVRAWMASGIAARVVICSTLAMSDGGRTSTRKSDFSRCCWSLFILDRIHGSSLRTLPTISDEGVLPEMPSYAPPGETISLRHTAMDSNVGRFQAEKDDGINSYALQLLTIWGRLMGYLKSIKQAIANMHG</sequence>
<dbReference type="CDD" id="cd12148">
    <property type="entry name" value="fungal_TF_MHR"/>
    <property type="match status" value="1"/>
</dbReference>
<evidence type="ECO:0008006" key="3">
    <source>
        <dbReference type="Google" id="ProtNLM"/>
    </source>
</evidence>
<organism evidence="1 2">
    <name type="scientific">Vermiconidia calcicola</name>
    <dbReference type="NCBI Taxonomy" id="1690605"/>
    <lineage>
        <taxon>Eukaryota</taxon>
        <taxon>Fungi</taxon>
        <taxon>Dikarya</taxon>
        <taxon>Ascomycota</taxon>
        <taxon>Pezizomycotina</taxon>
        <taxon>Dothideomycetes</taxon>
        <taxon>Dothideomycetidae</taxon>
        <taxon>Mycosphaerellales</taxon>
        <taxon>Extremaceae</taxon>
        <taxon>Vermiconidia</taxon>
    </lineage>
</organism>